<dbReference type="PROSITE" id="PS51257">
    <property type="entry name" value="PROKAR_LIPOPROTEIN"/>
    <property type="match status" value="1"/>
</dbReference>
<comment type="caution">
    <text evidence="1">The sequence shown here is derived from an EMBL/GenBank/DDBJ whole genome shotgun (WGS) entry which is preliminary data.</text>
</comment>
<organism evidence="1 2">
    <name type="scientific">Massilia haematophila</name>
    <dbReference type="NCBI Taxonomy" id="457923"/>
    <lineage>
        <taxon>Bacteria</taxon>
        <taxon>Pseudomonadati</taxon>
        <taxon>Pseudomonadota</taxon>
        <taxon>Betaproteobacteria</taxon>
        <taxon>Burkholderiales</taxon>
        <taxon>Oxalobacteraceae</taxon>
        <taxon>Telluria group</taxon>
        <taxon>Massilia</taxon>
    </lineage>
</organism>
<evidence type="ECO:0000313" key="2">
    <source>
        <dbReference type="Proteomes" id="UP001595665"/>
    </source>
</evidence>
<keyword evidence="2" id="KW-1185">Reference proteome</keyword>
<protein>
    <recommendedName>
        <fullName evidence="3">Lipoprotein</fullName>
    </recommendedName>
</protein>
<evidence type="ECO:0000313" key="1">
    <source>
        <dbReference type="EMBL" id="MFC3456974.1"/>
    </source>
</evidence>
<accession>A0ABV7PG72</accession>
<name>A0ABV7PG72_9BURK</name>
<sequence>MRTLIVLSAVLVLGACATPQERAARKQAEMQELMVVYGPACDRLGFARESDQWRNCILQLSTRDEVQRAANYGPYYGGPWGPGWYGGYWGRGW</sequence>
<dbReference type="EMBL" id="JBHRVV010000001">
    <property type="protein sequence ID" value="MFC3456974.1"/>
    <property type="molecule type" value="Genomic_DNA"/>
</dbReference>
<gene>
    <name evidence="1" type="ORF">ACFOPH_01735</name>
</gene>
<reference evidence="2" key="1">
    <citation type="journal article" date="2019" name="Int. J. Syst. Evol. Microbiol.">
        <title>The Global Catalogue of Microorganisms (GCM) 10K type strain sequencing project: providing services to taxonomists for standard genome sequencing and annotation.</title>
        <authorList>
            <consortium name="The Broad Institute Genomics Platform"/>
            <consortium name="The Broad Institute Genome Sequencing Center for Infectious Disease"/>
            <person name="Wu L."/>
            <person name="Ma J."/>
        </authorList>
    </citation>
    <scope>NUCLEOTIDE SEQUENCE [LARGE SCALE GENOMIC DNA]</scope>
    <source>
        <strain evidence="2">CCM 7480</strain>
    </source>
</reference>
<evidence type="ECO:0008006" key="3">
    <source>
        <dbReference type="Google" id="ProtNLM"/>
    </source>
</evidence>
<proteinExistence type="predicted"/>
<dbReference type="RefSeq" id="WP_312553746.1">
    <property type="nucleotide sequence ID" value="NZ_JBHRVV010000001.1"/>
</dbReference>
<dbReference type="Proteomes" id="UP001595665">
    <property type="component" value="Unassembled WGS sequence"/>
</dbReference>